<evidence type="ECO:0000256" key="8">
    <source>
        <dbReference type="ARBA" id="ARBA00046341"/>
    </source>
</evidence>
<comment type="caution">
    <text evidence="15">The sequence shown here is derived from an EMBL/GenBank/DDBJ whole genome shotgun (WGS) entry which is preliminary data.</text>
</comment>
<protein>
    <recommendedName>
        <fullName evidence="11">E3 ubiquitin-protein ligase</fullName>
        <ecNumber evidence="11">2.3.2.27</ecNumber>
    </recommendedName>
</protein>
<organism evidence="15 16">
    <name type="scientific">Clydaea vesicula</name>
    <dbReference type="NCBI Taxonomy" id="447962"/>
    <lineage>
        <taxon>Eukaryota</taxon>
        <taxon>Fungi</taxon>
        <taxon>Fungi incertae sedis</taxon>
        <taxon>Chytridiomycota</taxon>
        <taxon>Chytridiomycota incertae sedis</taxon>
        <taxon>Chytridiomycetes</taxon>
        <taxon>Lobulomycetales</taxon>
        <taxon>Lobulomycetaceae</taxon>
        <taxon>Clydaea</taxon>
    </lineage>
</organism>
<evidence type="ECO:0000256" key="7">
    <source>
        <dbReference type="ARBA" id="ARBA00022833"/>
    </source>
</evidence>
<evidence type="ECO:0000259" key="13">
    <source>
        <dbReference type="PROSITE" id="PS50157"/>
    </source>
</evidence>
<dbReference type="SMART" id="SM00355">
    <property type="entry name" value="ZnF_C2H2"/>
    <property type="match status" value="2"/>
</dbReference>
<dbReference type="SUPFAM" id="SSF46785">
    <property type="entry name" value="Winged helix' DNA-binding domain"/>
    <property type="match status" value="1"/>
</dbReference>
<dbReference type="SMART" id="SM00396">
    <property type="entry name" value="ZnF_UBR1"/>
    <property type="match status" value="1"/>
</dbReference>
<evidence type="ECO:0000256" key="2">
    <source>
        <dbReference type="ARBA" id="ARBA00004906"/>
    </source>
</evidence>
<dbReference type="PANTHER" id="PTHR21497:SF24">
    <property type="entry name" value="E3 UBIQUITIN-PROTEIN LIGASE UBR1"/>
    <property type="match status" value="1"/>
</dbReference>
<keyword evidence="16" id="KW-1185">Reference proteome</keyword>
<dbReference type="GO" id="GO:0005737">
    <property type="term" value="C:cytoplasm"/>
    <property type="evidence" value="ECO:0007669"/>
    <property type="project" value="TreeGrafter"/>
</dbReference>
<dbReference type="FunFam" id="2.10.110.30:FF:000002">
    <property type="entry name" value="Putative e3 ubiquitin-protein ligase ubr3"/>
    <property type="match status" value="1"/>
</dbReference>
<dbReference type="GO" id="GO:0008270">
    <property type="term" value="F:zinc ion binding"/>
    <property type="evidence" value="ECO:0007669"/>
    <property type="project" value="UniProtKB-UniRule"/>
</dbReference>
<dbReference type="GO" id="GO:0016567">
    <property type="term" value="P:protein ubiquitination"/>
    <property type="evidence" value="ECO:0007669"/>
    <property type="project" value="UniProtKB-UniRule"/>
</dbReference>
<dbReference type="PANTHER" id="PTHR21497">
    <property type="entry name" value="UBIQUITIN LIGASE E3 ALPHA-RELATED"/>
    <property type="match status" value="1"/>
</dbReference>
<dbReference type="InterPro" id="IPR013087">
    <property type="entry name" value="Znf_C2H2_type"/>
</dbReference>
<feature type="domain" description="C2H2-type" evidence="13">
    <location>
        <begin position="128"/>
        <end position="151"/>
    </location>
</feature>
<keyword evidence="7 11" id="KW-0862">Zinc</keyword>
<evidence type="ECO:0000256" key="5">
    <source>
        <dbReference type="ARBA" id="ARBA00022771"/>
    </source>
</evidence>
<dbReference type="Pfam" id="PF02207">
    <property type="entry name" value="zf-UBR"/>
    <property type="match status" value="1"/>
</dbReference>
<dbReference type="EC" id="2.3.2.27" evidence="11"/>
<evidence type="ECO:0000256" key="1">
    <source>
        <dbReference type="ARBA" id="ARBA00000900"/>
    </source>
</evidence>
<proteinExistence type="inferred from homology"/>
<evidence type="ECO:0000256" key="4">
    <source>
        <dbReference type="ARBA" id="ARBA00022723"/>
    </source>
</evidence>
<accession>A0AAD5TWS5</accession>
<dbReference type="Pfam" id="PF22960">
    <property type="entry name" value="WHD_UBR1"/>
    <property type="match status" value="1"/>
</dbReference>
<dbReference type="InterPro" id="IPR055194">
    <property type="entry name" value="UBR1-like_WH"/>
</dbReference>
<dbReference type="GO" id="GO:0061630">
    <property type="term" value="F:ubiquitin protein ligase activity"/>
    <property type="evidence" value="ECO:0007669"/>
    <property type="project" value="UniProtKB-UniRule"/>
</dbReference>
<comment type="catalytic activity">
    <reaction evidence="1 11">
        <text>S-ubiquitinyl-[E2 ubiquitin-conjugating enzyme]-L-cysteine + [acceptor protein]-L-lysine = [E2 ubiquitin-conjugating enzyme]-L-cysteine + N(6)-ubiquitinyl-[acceptor protein]-L-lysine.</text>
        <dbReference type="EC" id="2.3.2.27"/>
    </reaction>
</comment>
<dbReference type="Gene3D" id="2.10.110.30">
    <property type="match status" value="1"/>
</dbReference>
<keyword evidence="3 11" id="KW-0808">Transferase</keyword>
<feature type="coiled-coil region" evidence="12">
    <location>
        <begin position="1235"/>
        <end position="1262"/>
    </location>
</feature>
<dbReference type="Pfam" id="PF18995">
    <property type="entry name" value="PRT6_C"/>
    <property type="match status" value="1"/>
</dbReference>
<evidence type="ECO:0000313" key="15">
    <source>
        <dbReference type="EMBL" id="KAJ3213077.1"/>
    </source>
</evidence>
<dbReference type="InterPro" id="IPR036390">
    <property type="entry name" value="WH_DNA-bd_sf"/>
</dbReference>
<evidence type="ECO:0000256" key="9">
    <source>
        <dbReference type="PROSITE-ProRule" id="PRU00042"/>
    </source>
</evidence>
<evidence type="ECO:0000256" key="12">
    <source>
        <dbReference type="SAM" id="Coils"/>
    </source>
</evidence>
<dbReference type="InterPro" id="IPR003126">
    <property type="entry name" value="Znf_UBR"/>
</dbReference>
<name>A0AAD5TWS5_9FUNG</name>
<dbReference type="InterPro" id="IPR039164">
    <property type="entry name" value="UBR1-like"/>
</dbReference>
<comment type="similarity">
    <text evidence="8 11">Belongs to the E3 ubiquitin-protein ligase UBR1-like family.</text>
</comment>
<dbReference type="InterPro" id="IPR044046">
    <property type="entry name" value="E3_ligase_UBR-like_C"/>
</dbReference>
<sequence>MIQVEALFCVAEYWQAGPLIDCNIVKEREEYLDYEGCNILTLEDNSKIKKRKVDNEISSSSAQNYEYLKRQKFKFDEDQIQRREDEFGKVYYVCNLSTCPKFGIKVKRRGNILSHLKTHLPLDERRTIICNQCFNFFSSVEDLKRHIKSIHGKVEVKCAHCEFSDKNYRRVKTHERSFQSYSSTNSTLSENLEKEIFLFLNQALVGNFQVYEDDKKIASTKCSYQFKKGEPHYVCSDCGIDDTIALCAPCFHNSVHDGHNYATRESVTGDFCDCGISAYWKVDLNCGIHKISSANVQSPPEQLIHAAQKCISTVLDFIISILSNTPFKYHSNLVESYKYPLKRGDEKNSLHFEVILWLNNLVHYSDLSNLLFISSTLGLNTEETKKLLEKVKSLGKVPIFSSSSYSDAKNFAKSIKKNGLLVTVQSVQQIFLENLMGVLIKWLSEIQNSFSKSALLGYNVNLAFTFKSVLIKCLFESPESPKPENFTFFYRESEEVFWESLESTDWPDESPIGSFRLDFFFVFFSKLWSSAKEHLIQSLISVSLNSEADGKSFALRYIHAYLPLKFNYIHHDFLNSVSLSRGLSYFILRTKSSKDLVSRTPILKNILTLLKIGYLSTILPSQFSLTTLLSQYCDSKTFTYKSFKTDLSNLKMQMELNYSYYRVFQDLVILMSSESVIQYSVDVNSSDRKLLLEDILGPYLDLCSLWNGIYPQTRLVAVDNSGSESDLDPVFSLTTKSEDLRRFISNFFKPKKPEAFEFYKDSLKFAIKAIYQWAEFKILQENDSRFMEICEGTAFKVACFEVHKQAVSVIHPLHWFFTDMLFCAPKVNFTFLESNVFQHIFSTFSSDVLPCEDTDSLVLKLIEFPLRSIVFASQVNNGSWKNNGVKVKKIVELYRSTDWRDCFDSDVLLLQIALVAIDQNRFISTLIDRFDLASVFKFENPSIQNIVDKRKLCALGELLNLITILISERLRLIKSTVEEELQNEIIHYLAASESGLTFSEVRSCITLRFSDLKIQILNHKFAPASLFKPSLEKVATFQSAVAINDSGKYFLKEHYYKSVNPYFWHYTKIQRENVLQILNKKKINKTLEIPTLEVIPSSSGFESINNVISTKCFLKVIYVSLWYLLNGSVLSEHFEQCEVNLKYILHLIKVSISLNSLQSNFLCLASQKLMSANPSCNSSTILQLLINATELKNLLFKEFISEIEFIILQFESSGYGVQEITLWKKKKEAPQNNDISEITNNKINLKARKSKLLNRFSKAQNKIFSVESSPTKTNYFEEFTVSDSISDKNFPYGTCVVCSEVANASSQFYGILSFSQPSVVQETFNFNDAFSLLENAPLNTSTVGKRIVNKSNGMQVSTCGHLIHLNCYQKFQKARGEANRSSNADFEIYPSEINEANFSCPSCRKVCNFIAPILLKEKNLLKYESLGKSKLNFNIRNTNISEAMKFNEGNLTYREGMIFNKIASNDTQKFVPKLQIPKDIKDSPDFKHSEDFEFLVSQFNSFNSTVLMSMYFVNDEQVFDDALFGLDIMIDTLSKTISSIEIKLRDQNELKLDAYSAGDFFVRLLKHLEFLDISILKVFSAGCTVFSRLISSIRYHEQNYCTRTLKLINSIFYSFLHHPIAGQKVISPILLREPFEVLVEFSMTYITINETESLDNIFCWINLFWALEIVRFLVSVIENFTFAQNTLDKAQLKDYISPSLKSNNSYSQLSNDFRSFFKAIMGFLKLNEIIQTNILNNLSMDFVLELCASLCLPFLTKTAIFLHCRFGLIYTSALSAKIGSDRLFSIEFDCLCAFLKLPNLPEFFTLNSKSDPILFKIISGWCDALTLSPNSHFFPSNNFSLTYKKSSICIPSSKKFELINLPNNRAVLAELAFRIECSNCNTVPAKQAVCLLCGTFVCFHELCCSDLDKGECNKHVERFYFLIFFFLI</sequence>
<keyword evidence="5 9" id="KW-0863">Zinc-finger</keyword>
<dbReference type="PROSITE" id="PS51157">
    <property type="entry name" value="ZF_UBR"/>
    <property type="match status" value="1"/>
</dbReference>
<evidence type="ECO:0000259" key="14">
    <source>
        <dbReference type="PROSITE" id="PS51157"/>
    </source>
</evidence>
<dbReference type="GO" id="GO:0000151">
    <property type="term" value="C:ubiquitin ligase complex"/>
    <property type="evidence" value="ECO:0007669"/>
    <property type="project" value="TreeGrafter"/>
</dbReference>
<dbReference type="Proteomes" id="UP001211065">
    <property type="component" value="Unassembled WGS sequence"/>
</dbReference>
<gene>
    <name evidence="15" type="ORF">HK099_007581</name>
</gene>
<keyword evidence="6 11" id="KW-0833">Ubl conjugation pathway</keyword>
<dbReference type="CDD" id="cd19672">
    <property type="entry name" value="UBR-box_UBR1_like"/>
    <property type="match status" value="1"/>
</dbReference>
<dbReference type="EMBL" id="JADGJW010000748">
    <property type="protein sequence ID" value="KAJ3213077.1"/>
    <property type="molecule type" value="Genomic_DNA"/>
</dbReference>
<feature type="domain" description="UBR-type" evidence="14">
    <location>
        <begin position="220"/>
        <end position="291"/>
    </location>
</feature>
<dbReference type="PROSITE" id="PS00028">
    <property type="entry name" value="ZINC_FINGER_C2H2_1"/>
    <property type="match status" value="1"/>
</dbReference>
<reference evidence="15" key="1">
    <citation type="submission" date="2020-05" db="EMBL/GenBank/DDBJ databases">
        <title>Phylogenomic resolution of chytrid fungi.</title>
        <authorList>
            <person name="Stajich J.E."/>
            <person name="Amses K."/>
            <person name="Simmons R."/>
            <person name="Seto K."/>
            <person name="Myers J."/>
            <person name="Bonds A."/>
            <person name="Quandt C.A."/>
            <person name="Barry K."/>
            <person name="Liu P."/>
            <person name="Grigoriev I."/>
            <person name="Longcore J.E."/>
            <person name="James T.Y."/>
        </authorList>
    </citation>
    <scope>NUCLEOTIDE SEQUENCE</scope>
    <source>
        <strain evidence="15">JEL0476</strain>
    </source>
</reference>
<keyword evidence="12" id="KW-0175">Coiled coil</keyword>
<dbReference type="GO" id="GO:0071596">
    <property type="term" value="P:ubiquitin-dependent protein catabolic process via the N-end rule pathway"/>
    <property type="evidence" value="ECO:0007669"/>
    <property type="project" value="UniProtKB-UniRule"/>
</dbReference>
<evidence type="ECO:0000256" key="6">
    <source>
        <dbReference type="ARBA" id="ARBA00022786"/>
    </source>
</evidence>
<evidence type="ECO:0000256" key="10">
    <source>
        <dbReference type="PROSITE-ProRule" id="PRU00508"/>
    </source>
</evidence>
<evidence type="ECO:0000256" key="3">
    <source>
        <dbReference type="ARBA" id="ARBA00022679"/>
    </source>
</evidence>
<comment type="function">
    <text evidence="11">Ubiquitin ligase protein which is a component of the N-end rule pathway. Recognizes and binds to proteins bearing specific N-terminal residues that are destabilizing according to the N-end rule, leading to their ubiquitination and subsequent degradation.</text>
</comment>
<keyword evidence="4 11" id="KW-0479">Metal-binding</keyword>
<dbReference type="Gene3D" id="3.30.160.60">
    <property type="entry name" value="Classic Zinc Finger"/>
    <property type="match status" value="1"/>
</dbReference>
<evidence type="ECO:0000256" key="11">
    <source>
        <dbReference type="RuleBase" id="RU366018"/>
    </source>
</evidence>
<dbReference type="PROSITE" id="PS50157">
    <property type="entry name" value="ZINC_FINGER_C2H2_2"/>
    <property type="match status" value="1"/>
</dbReference>
<evidence type="ECO:0000313" key="16">
    <source>
        <dbReference type="Proteomes" id="UP001211065"/>
    </source>
</evidence>
<comment type="pathway">
    <text evidence="2 11">Protein modification; protein ubiquitination.</text>
</comment>
<feature type="zinc finger region" description="UBR-type" evidence="10">
    <location>
        <begin position="220"/>
        <end position="291"/>
    </location>
</feature>